<evidence type="ECO:0000256" key="6">
    <source>
        <dbReference type="ARBA" id="ARBA00022692"/>
    </source>
</evidence>
<keyword evidence="10" id="KW-0997">Cell inner membrane</keyword>
<evidence type="ECO:0000256" key="5">
    <source>
        <dbReference type="ARBA" id="ARBA00022500"/>
    </source>
</evidence>
<dbReference type="GO" id="GO:0006935">
    <property type="term" value="P:chemotaxis"/>
    <property type="evidence" value="ECO:0007669"/>
    <property type="project" value="UniProtKB-KW"/>
</dbReference>
<dbReference type="Proteomes" id="UP000006765">
    <property type="component" value="Unassembled WGS sequence"/>
</dbReference>
<protein>
    <recommendedName>
        <fullName evidence="10">Flagellar protein FliL</fullName>
    </recommendedName>
</protein>
<keyword evidence="6 10" id="KW-0812">Transmembrane</keyword>
<evidence type="ECO:0000256" key="9">
    <source>
        <dbReference type="ARBA" id="ARBA00023136"/>
    </source>
</evidence>
<dbReference type="PATRIC" id="fig|1231392.3.peg.2106"/>
<evidence type="ECO:0000313" key="11">
    <source>
        <dbReference type="EMBL" id="EKE43761.1"/>
    </source>
</evidence>
<comment type="function">
    <text evidence="1 10">Controls the rotational direction of flagella during chemotaxis.</text>
</comment>
<dbReference type="EMBL" id="AMGO01000047">
    <property type="protein sequence ID" value="EKE43761.1"/>
    <property type="molecule type" value="Genomic_DNA"/>
</dbReference>
<gene>
    <name evidence="11" type="ORF">OCGS_2095</name>
</gene>
<dbReference type="STRING" id="1231392.OCGS_2095"/>
<keyword evidence="8 10" id="KW-1133">Transmembrane helix</keyword>
<proteinExistence type="inferred from homology"/>
<evidence type="ECO:0000256" key="7">
    <source>
        <dbReference type="ARBA" id="ARBA00022779"/>
    </source>
</evidence>
<dbReference type="GO" id="GO:0005886">
    <property type="term" value="C:plasma membrane"/>
    <property type="evidence" value="ECO:0007669"/>
    <property type="project" value="UniProtKB-SubCell"/>
</dbReference>
<keyword evidence="5 10" id="KW-0145">Chemotaxis</keyword>
<keyword evidence="12" id="KW-1185">Reference proteome</keyword>
<dbReference type="AlphaFoldDB" id="K2GM07"/>
<evidence type="ECO:0000256" key="2">
    <source>
        <dbReference type="ARBA" id="ARBA00004162"/>
    </source>
</evidence>
<dbReference type="eggNOG" id="COG1580">
    <property type="taxonomic scope" value="Bacteria"/>
</dbReference>
<sequence>MADATADAGAAPTGRKKGKLGLVIGLAGALALGGGGFYAAQSGMIFGSANHDAHGDKEVREAAPLGDIAFVPLPAMVVSLAPGASASHLSFEAQLEVPDSYGHDVEKLVPRVVDVLNSYLRAIDPAMLERPAALTQLRAQMLRRVQIVVGEGRVNDLLIMEFVLS</sequence>
<dbReference type="GO" id="GO:0009425">
    <property type="term" value="C:bacterial-type flagellum basal body"/>
    <property type="evidence" value="ECO:0007669"/>
    <property type="project" value="InterPro"/>
</dbReference>
<evidence type="ECO:0000256" key="3">
    <source>
        <dbReference type="ARBA" id="ARBA00008281"/>
    </source>
</evidence>
<dbReference type="GO" id="GO:0071973">
    <property type="term" value="P:bacterial-type flagellum-dependent cell motility"/>
    <property type="evidence" value="ECO:0007669"/>
    <property type="project" value="InterPro"/>
</dbReference>
<comment type="similarity">
    <text evidence="3 10">Belongs to the FliL family.</text>
</comment>
<keyword evidence="7 10" id="KW-0283">Flagellar rotation</keyword>
<comment type="subcellular location">
    <subcellularLocation>
        <location evidence="10">Cell inner membrane</location>
    </subcellularLocation>
    <subcellularLocation>
        <location evidence="2">Cell membrane</location>
        <topology evidence="2">Single-pass membrane protein</topology>
    </subcellularLocation>
</comment>
<evidence type="ECO:0000256" key="1">
    <source>
        <dbReference type="ARBA" id="ARBA00002254"/>
    </source>
</evidence>
<keyword evidence="4" id="KW-1003">Cell membrane</keyword>
<accession>K2GM07</accession>
<evidence type="ECO:0000256" key="10">
    <source>
        <dbReference type="RuleBase" id="RU364125"/>
    </source>
</evidence>
<name>K2GM07_9RHOB</name>
<evidence type="ECO:0000256" key="8">
    <source>
        <dbReference type="ARBA" id="ARBA00022989"/>
    </source>
</evidence>
<dbReference type="Pfam" id="PF03748">
    <property type="entry name" value="FliL"/>
    <property type="match status" value="1"/>
</dbReference>
<comment type="caution">
    <text evidence="11">The sequence shown here is derived from an EMBL/GenBank/DDBJ whole genome shotgun (WGS) entry which is preliminary data.</text>
</comment>
<dbReference type="RefSeq" id="WP_007427247.1">
    <property type="nucleotide sequence ID" value="NZ_AMGO01000047.1"/>
</dbReference>
<dbReference type="OrthoDB" id="7619358at2"/>
<keyword evidence="9 10" id="KW-0472">Membrane</keyword>
<keyword evidence="11" id="KW-0282">Flagellum</keyword>
<feature type="transmembrane region" description="Helical" evidence="10">
    <location>
        <begin position="20"/>
        <end position="40"/>
    </location>
</feature>
<evidence type="ECO:0000313" key="12">
    <source>
        <dbReference type="Proteomes" id="UP000006765"/>
    </source>
</evidence>
<evidence type="ECO:0000256" key="4">
    <source>
        <dbReference type="ARBA" id="ARBA00022475"/>
    </source>
</evidence>
<organism evidence="11 12">
    <name type="scientific">Oceaniovalibus guishaninsula JLT2003</name>
    <dbReference type="NCBI Taxonomy" id="1231392"/>
    <lineage>
        <taxon>Bacteria</taxon>
        <taxon>Pseudomonadati</taxon>
        <taxon>Pseudomonadota</taxon>
        <taxon>Alphaproteobacteria</taxon>
        <taxon>Rhodobacterales</taxon>
        <taxon>Roseobacteraceae</taxon>
        <taxon>Oceaniovalibus</taxon>
    </lineage>
</organism>
<reference evidence="11 12" key="1">
    <citation type="journal article" date="2012" name="J. Bacteriol.">
        <title>Draft Genome Sequence of Oceaniovalibus guishaninsula JLT2003T.</title>
        <authorList>
            <person name="Tang K."/>
            <person name="Liu K."/>
            <person name="Jiao N."/>
        </authorList>
    </citation>
    <scope>NUCLEOTIDE SEQUENCE [LARGE SCALE GENOMIC DNA]</scope>
    <source>
        <strain evidence="11 12">JLT2003</strain>
    </source>
</reference>
<keyword evidence="11" id="KW-0966">Cell projection</keyword>
<keyword evidence="11" id="KW-0969">Cilium</keyword>
<dbReference type="InterPro" id="IPR005503">
    <property type="entry name" value="FliL"/>
</dbReference>